<evidence type="ECO:0000313" key="2">
    <source>
        <dbReference type="EMBL" id="GAA5065532.1"/>
    </source>
</evidence>
<feature type="transmembrane region" description="Helical" evidence="1">
    <location>
        <begin position="40"/>
        <end position="61"/>
    </location>
</feature>
<keyword evidence="1" id="KW-1133">Transmembrane helix</keyword>
<proteinExistence type="predicted"/>
<comment type="caution">
    <text evidence="2">The sequence shown here is derived from an EMBL/GenBank/DDBJ whole genome shotgun (WGS) entry which is preliminary data.</text>
</comment>
<evidence type="ECO:0000256" key="1">
    <source>
        <dbReference type="SAM" id="Phobius"/>
    </source>
</evidence>
<evidence type="ECO:0000313" key="3">
    <source>
        <dbReference type="Proteomes" id="UP001500603"/>
    </source>
</evidence>
<keyword evidence="3" id="KW-1185">Reference proteome</keyword>
<accession>A0ABP9KX60</accession>
<organism evidence="2 3">
    <name type="scientific">Nocardia callitridis</name>
    <dbReference type="NCBI Taxonomy" id="648753"/>
    <lineage>
        <taxon>Bacteria</taxon>
        <taxon>Bacillati</taxon>
        <taxon>Actinomycetota</taxon>
        <taxon>Actinomycetes</taxon>
        <taxon>Mycobacteriales</taxon>
        <taxon>Nocardiaceae</taxon>
        <taxon>Nocardia</taxon>
    </lineage>
</organism>
<keyword evidence="1" id="KW-0472">Membrane</keyword>
<name>A0ABP9KX60_9NOCA</name>
<dbReference type="EMBL" id="BAABJM010000006">
    <property type="protein sequence ID" value="GAA5065532.1"/>
    <property type="molecule type" value="Genomic_DNA"/>
</dbReference>
<gene>
    <name evidence="2" type="ORF">GCM10023318_52740</name>
</gene>
<dbReference type="Proteomes" id="UP001500603">
    <property type="component" value="Unassembled WGS sequence"/>
</dbReference>
<sequence>MWRPTVRAVASVRPRADQKWSIVWTNQGHYLYARLRLLDMIRTIAAALSFAALAVTGAGWADNVHAEPVEVRDILRADPTPRERRRRWPRSATSPA</sequence>
<reference evidence="3" key="1">
    <citation type="journal article" date="2019" name="Int. J. Syst. Evol. Microbiol.">
        <title>The Global Catalogue of Microorganisms (GCM) 10K type strain sequencing project: providing services to taxonomists for standard genome sequencing and annotation.</title>
        <authorList>
            <consortium name="The Broad Institute Genomics Platform"/>
            <consortium name="The Broad Institute Genome Sequencing Center for Infectious Disease"/>
            <person name="Wu L."/>
            <person name="Ma J."/>
        </authorList>
    </citation>
    <scope>NUCLEOTIDE SEQUENCE [LARGE SCALE GENOMIC DNA]</scope>
    <source>
        <strain evidence="3">JCM 18298</strain>
    </source>
</reference>
<protein>
    <submittedName>
        <fullName evidence="2">Uncharacterized protein</fullName>
    </submittedName>
</protein>
<keyword evidence="1" id="KW-0812">Transmembrane</keyword>